<dbReference type="GO" id="GO:0043190">
    <property type="term" value="C:ATP-binding cassette (ABC) transporter complex"/>
    <property type="evidence" value="ECO:0007669"/>
    <property type="project" value="InterPro"/>
</dbReference>
<dbReference type="Pfam" id="PF01061">
    <property type="entry name" value="ABC2_membrane"/>
    <property type="match status" value="1"/>
</dbReference>
<feature type="region of interest" description="Disordered" evidence="6">
    <location>
        <begin position="1"/>
        <end position="26"/>
    </location>
</feature>
<feature type="transmembrane region" description="Helical" evidence="7">
    <location>
        <begin position="183"/>
        <end position="203"/>
    </location>
</feature>
<evidence type="ECO:0000256" key="1">
    <source>
        <dbReference type="ARBA" id="ARBA00004141"/>
    </source>
</evidence>
<feature type="transmembrane region" description="Helical" evidence="7">
    <location>
        <begin position="105"/>
        <end position="130"/>
    </location>
</feature>
<organism evidence="9 10">
    <name type="scientific">Leucobacter chromiisoli</name>
    <dbReference type="NCBI Taxonomy" id="2796471"/>
    <lineage>
        <taxon>Bacteria</taxon>
        <taxon>Bacillati</taxon>
        <taxon>Actinomycetota</taxon>
        <taxon>Actinomycetes</taxon>
        <taxon>Micrococcales</taxon>
        <taxon>Microbacteriaceae</taxon>
        <taxon>Leucobacter</taxon>
    </lineage>
</organism>
<evidence type="ECO:0000256" key="7">
    <source>
        <dbReference type="SAM" id="Phobius"/>
    </source>
</evidence>
<dbReference type="GO" id="GO:0046677">
    <property type="term" value="P:response to antibiotic"/>
    <property type="evidence" value="ECO:0007669"/>
    <property type="project" value="UniProtKB-KW"/>
</dbReference>
<dbReference type="RefSeq" id="WP_200113072.1">
    <property type="nucleotide sequence ID" value="NZ_JAEHOH010000001.1"/>
</dbReference>
<sequence length="295" mass="30711">MNPPVDREHREHDHLGREHRDRHDHEHLSADASIAVSADSVESGAARRSPSLAAWWRLCVCEAKMTVRDTAGLVIPLGLPIIILLTSASTASTEIVANGRSALDLFVLPLVSVMVVTMIGVLNMPSFLAYYRRSGILRRLATTPLSPLAVLAAQVAVSFVQALLGIALAFGVAAAFFGARPPIHAWTALGVLLLTMLAMYGIGMIVASLAPTPNAAVALGLIGFLGLGALGGMFGSRDALPGWMATVGEALPFGAGVEALSAAWAGMPADPAHLVSLAVSAVVGAAVAALFFRWE</sequence>
<keyword evidence="2 7" id="KW-0812">Transmembrane</keyword>
<protein>
    <submittedName>
        <fullName evidence="9">ABC transporter permease</fullName>
    </submittedName>
</protein>
<keyword evidence="10" id="KW-1185">Reference proteome</keyword>
<comment type="caution">
    <text evidence="9">The sequence shown here is derived from an EMBL/GenBank/DDBJ whole genome shotgun (WGS) entry which is preliminary data.</text>
</comment>
<feature type="transmembrane region" description="Helical" evidence="7">
    <location>
        <begin position="215"/>
        <end position="234"/>
    </location>
</feature>
<proteinExistence type="predicted"/>
<feature type="transmembrane region" description="Helical" evidence="7">
    <location>
        <begin position="274"/>
        <end position="292"/>
    </location>
</feature>
<name>A0A934Q630_9MICO</name>
<feature type="transmembrane region" description="Helical" evidence="7">
    <location>
        <begin position="73"/>
        <end position="93"/>
    </location>
</feature>
<dbReference type="InterPro" id="IPR000412">
    <property type="entry name" value="ABC_2_transport"/>
</dbReference>
<dbReference type="PANTHER" id="PTHR43229:SF2">
    <property type="entry name" value="NODULATION PROTEIN J"/>
    <property type="match status" value="1"/>
</dbReference>
<evidence type="ECO:0000313" key="9">
    <source>
        <dbReference type="EMBL" id="MBK0417721.1"/>
    </source>
</evidence>
<evidence type="ECO:0000256" key="3">
    <source>
        <dbReference type="ARBA" id="ARBA00022989"/>
    </source>
</evidence>
<dbReference type="PANTHER" id="PTHR43229">
    <property type="entry name" value="NODULATION PROTEIN J"/>
    <property type="match status" value="1"/>
</dbReference>
<feature type="transmembrane region" description="Helical" evidence="7">
    <location>
        <begin position="151"/>
        <end position="177"/>
    </location>
</feature>
<dbReference type="PIRSF" id="PIRSF006648">
    <property type="entry name" value="DrrB"/>
    <property type="match status" value="1"/>
</dbReference>
<reference evidence="9" key="1">
    <citation type="submission" date="2020-12" db="EMBL/GenBank/DDBJ databases">
        <title>Leucobacter sp. CAS1, isolated from Chromium sludge.</title>
        <authorList>
            <person name="Xu Z."/>
        </authorList>
    </citation>
    <scope>NUCLEOTIDE SEQUENCE</scope>
    <source>
        <strain evidence="9">CSA1</strain>
    </source>
</reference>
<evidence type="ECO:0000256" key="5">
    <source>
        <dbReference type="ARBA" id="ARBA00023251"/>
    </source>
</evidence>
<keyword evidence="3 7" id="KW-1133">Transmembrane helix</keyword>
<dbReference type="Proteomes" id="UP000608530">
    <property type="component" value="Unassembled WGS sequence"/>
</dbReference>
<dbReference type="InterPro" id="IPR051784">
    <property type="entry name" value="Nod_factor_ABC_transporter"/>
</dbReference>
<comment type="subcellular location">
    <subcellularLocation>
        <location evidence="1">Membrane</location>
        <topology evidence="1">Multi-pass membrane protein</topology>
    </subcellularLocation>
</comment>
<evidence type="ECO:0000256" key="2">
    <source>
        <dbReference type="ARBA" id="ARBA00022692"/>
    </source>
</evidence>
<dbReference type="AlphaFoldDB" id="A0A934Q630"/>
<dbReference type="EMBL" id="JAEHOH010000001">
    <property type="protein sequence ID" value="MBK0417721.1"/>
    <property type="molecule type" value="Genomic_DNA"/>
</dbReference>
<evidence type="ECO:0000256" key="4">
    <source>
        <dbReference type="ARBA" id="ARBA00023136"/>
    </source>
</evidence>
<dbReference type="GO" id="GO:0140359">
    <property type="term" value="F:ABC-type transporter activity"/>
    <property type="evidence" value="ECO:0007669"/>
    <property type="project" value="InterPro"/>
</dbReference>
<evidence type="ECO:0000259" key="8">
    <source>
        <dbReference type="Pfam" id="PF01061"/>
    </source>
</evidence>
<feature type="domain" description="ABC-2 type transporter transmembrane" evidence="8">
    <location>
        <begin position="62"/>
        <end position="262"/>
    </location>
</feature>
<evidence type="ECO:0000256" key="6">
    <source>
        <dbReference type="SAM" id="MobiDB-lite"/>
    </source>
</evidence>
<keyword evidence="5" id="KW-0046">Antibiotic resistance</keyword>
<evidence type="ECO:0000313" key="10">
    <source>
        <dbReference type="Proteomes" id="UP000608530"/>
    </source>
</evidence>
<dbReference type="InterPro" id="IPR013525">
    <property type="entry name" value="ABC2_TM"/>
</dbReference>
<keyword evidence="4 7" id="KW-0472">Membrane</keyword>
<accession>A0A934Q630</accession>
<gene>
    <name evidence="9" type="ORF">JD276_01545</name>
</gene>